<dbReference type="Proteomes" id="UP000250140">
    <property type="component" value="Unassembled WGS sequence"/>
</dbReference>
<feature type="transmembrane region" description="Helical" evidence="1">
    <location>
        <begin position="69"/>
        <end position="87"/>
    </location>
</feature>
<dbReference type="PANTHER" id="PTHR12242:SF1">
    <property type="entry name" value="MYND-TYPE DOMAIN-CONTAINING PROTEIN"/>
    <property type="match status" value="1"/>
</dbReference>
<dbReference type="AlphaFoldDB" id="A0A8E2JZ79"/>
<protein>
    <recommendedName>
        <fullName evidence="4">FAR-17a/AIG1-like protein</fullName>
    </recommendedName>
</protein>
<evidence type="ECO:0000313" key="2">
    <source>
        <dbReference type="EMBL" id="OCL14913.1"/>
    </source>
</evidence>
<keyword evidence="3" id="KW-1185">Reference proteome</keyword>
<feature type="transmembrane region" description="Helical" evidence="1">
    <location>
        <begin position="27"/>
        <end position="48"/>
    </location>
</feature>
<accession>A0A8E2JZ79</accession>
<feature type="transmembrane region" description="Helical" evidence="1">
    <location>
        <begin position="165"/>
        <end position="186"/>
    </location>
</feature>
<gene>
    <name evidence="2" type="ORF">AOQ84DRAFT_280057</name>
</gene>
<sequence length="271" mass="30887">MRGNTECRFDPTYRFSTSWLLPPGALFAFRALLSLYAFTTIFTIFGWYGSHGEAQASHRSFSYFTNLTYWGLAFYFAFSAAHTASYWLTGAPLLARWPRALQALHSIFYSTIVVFPWLVTIVFWAILYSGFNSKFTAWTNISQHALNSVYAFLEIIIPRTEPPPFIHIIPVVLILAMYLGLAYLTYDTEHFFVYDFLNNRTHSPGSVAGYCIGILVGAIIIFLIVRCLIMLRVWLTEKKMGMIGKFTARGAPRPVSMDTEKNIGLVDMSRK</sequence>
<dbReference type="OrthoDB" id="419711at2759"/>
<dbReference type="EMBL" id="KV748511">
    <property type="protein sequence ID" value="OCL14913.1"/>
    <property type="molecule type" value="Genomic_DNA"/>
</dbReference>
<evidence type="ECO:0008006" key="4">
    <source>
        <dbReference type="Google" id="ProtNLM"/>
    </source>
</evidence>
<dbReference type="GO" id="GO:0016020">
    <property type="term" value="C:membrane"/>
    <property type="evidence" value="ECO:0007669"/>
    <property type="project" value="TreeGrafter"/>
</dbReference>
<organism evidence="2 3">
    <name type="scientific">Glonium stellatum</name>
    <dbReference type="NCBI Taxonomy" id="574774"/>
    <lineage>
        <taxon>Eukaryota</taxon>
        <taxon>Fungi</taxon>
        <taxon>Dikarya</taxon>
        <taxon>Ascomycota</taxon>
        <taxon>Pezizomycotina</taxon>
        <taxon>Dothideomycetes</taxon>
        <taxon>Pleosporomycetidae</taxon>
        <taxon>Gloniales</taxon>
        <taxon>Gloniaceae</taxon>
        <taxon>Glonium</taxon>
    </lineage>
</organism>
<name>A0A8E2JZ79_9PEZI</name>
<keyword evidence="1" id="KW-0812">Transmembrane</keyword>
<keyword evidence="1" id="KW-1133">Transmembrane helix</keyword>
<proteinExistence type="predicted"/>
<feature type="transmembrane region" description="Helical" evidence="1">
    <location>
        <begin position="107"/>
        <end position="128"/>
    </location>
</feature>
<keyword evidence="1" id="KW-0472">Membrane</keyword>
<reference evidence="2 3" key="1">
    <citation type="journal article" date="2016" name="Nat. Commun.">
        <title>Ectomycorrhizal ecology is imprinted in the genome of the dominant symbiotic fungus Cenococcum geophilum.</title>
        <authorList>
            <consortium name="DOE Joint Genome Institute"/>
            <person name="Peter M."/>
            <person name="Kohler A."/>
            <person name="Ohm R.A."/>
            <person name="Kuo A."/>
            <person name="Krutzmann J."/>
            <person name="Morin E."/>
            <person name="Arend M."/>
            <person name="Barry K.W."/>
            <person name="Binder M."/>
            <person name="Choi C."/>
            <person name="Clum A."/>
            <person name="Copeland A."/>
            <person name="Grisel N."/>
            <person name="Haridas S."/>
            <person name="Kipfer T."/>
            <person name="LaButti K."/>
            <person name="Lindquist E."/>
            <person name="Lipzen A."/>
            <person name="Maire R."/>
            <person name="Meier B."/>
            <person name="Mihaltcheva S."/>
            <person name="Molinier V."/>
            <person name="Murat C."/>
            <person name="Poggeler S."/>
            <person name="Quandt C.A."/>
            <person name="Sperisen C."/>
            <person name="Tritt A."/>
            <person name="Tisserant E."/>
            <person name="Crous P.W."/>
            <person name="Henrissat B."/>
            <person name="Nehls U."/>
            <person name="Egli S."/>
            <person name="Spatafora J.W."/>
            <person name="Grigoriev I.V."/>
            <person name="Martin F.M."/>
        </authorList>
    </citation>
    <scope>NUCLEOTIDE SEQUENCE [LARGE SCALE GENOMIC DNA]</scope>
    <source>
        <strain evidence="2 3">CBS 207.34</strain>
    </source>
</reference>
<evidence type="ECO:0000313" key="3">
    <source>
        <dbReference type="Proteomes" id="UP000250140"/>
    </source>
</evidence>
<evidence type="ECO:0000256" key="1">
    <source>
        <dbReference type="SAM" id="Phobius"/>
    </source>
</evidence>
<dbReference type="PANTHER" id="PTHR12242">
    <property type="entry name" value="OS02G0130600 PROTEIN-RELATED"/>
    <property type="match status" value="1"/>
</dbReference>
<feature type="transmembrane region" description="Helical" evidence="1">
    <location>
        <begin position="206"/>
        <end position="235"/>
    </location>
</feature>